<reference evidence="1" key="1">
    <citation type="journal article" date="2020" name="Stud. Mycol.">
        <title>101 Dothideomycetes genomes: a test case for predicting lifestyles and emergence of pathogens.</title>
        <authorList>
            <person name="Haridas S."/>
            <person name="Albert R."/>
            <person name="Binder M."/>
            <person name="Bloem J."/>
            <person name="Labutti K."/>
            <person name="Salamov A."/>
            <person name="Andreopoulos B."/>
            <person name="Baker S."/>
            <person name="Barry K."/>
            <person name="Bills G."/>
            <person name="Bluhm B."/>
            <person name="Cannon C."/>
            <person name="Castanera R."/>
            <person name="Culley D."/>
            <person name="Daum C."/>
            <person name="Ezra D."/>
            <person name="Gonzalez J."/>
            <person name="Henrissat B."/>
            <person name="Kuo A."/>
            <person name="Liang C."/>
            <person name="Lipzen A."/>
            <person name="Lutzoni F."/>
            <person name="Magnuson J."/>
            <person name="Mondo S."/>
            <person name="Nolan M."/>
            <person name="Ohm R."/>
            <person name="Pangilinan J."/>
            <person name="Park H.-J."/>
            <person name="Ramirez L."/>
            <person name="Alfaro M."/>
            <person name="Sun H."/>
            <person name="Tritt A."/>
            <person name="Yoshinaga Y."/>
            <person name="Zwiers L.-H."/>
            <person name="Turgeon B."/>
            <person name="Goodwin S."/>
            <person name="Spatafora J."/>
            <person name="Crous P."/>
            <person name="Grigoriev I."/>
        </authorList>
    </citation>
    <scope>NUCLEOTIDE SEQUENCE</scope>
    <source>
        <strain evidence="1">CBS 207.26</strain>
    </source>
</reference>
<protein>
    <recommendedName>
        <fullName evidence="3">BTB domain-containing protein</fullName>
    </recommendedName>
</protein>
<gene>
    <name evidence="1" type="ORF">K469DRAFT_812943</name>
</gene>
<dbReference type="Proteomes" id="UP000800200">
    <property type="component" value="Unassembled WGS sequence"/>
</dbReference>
<evidence type="ECO:0008006" key="3">
    <source>
        <dbReference type="Google" id="ProtNLM"/>
    </source>
</evidence>
<proteinExistence type="predicted"/>
<dbReference type="AlphaFoldDB" id="A0A6A6DAL5"/>
<sequence length="62" mass="6822">MSELIDNRSGTIVEIAAHGDVVLVIGPEHVKPRVYSLFLAAALKPFSTMLRPDWKEGEDMLG</sequence>
<organism evidence="1 2">
    <name type="scientific">Zopfia rhizophila CBS 207.26</name>
    <dbReference type="NCBI Taxonomy" id="1314779"/>
    <lineage>
        <taxon>Eukaryota</taxon>
        <taxon>Fungi</taxon>
        <taxon>Dikarya</taxon>
        <taxon>Ascomycota</taxon>
        <taxon>Pezizomycotina</taxon>
        <taxon>Dothideomycetes</taxon>
        <taxon>Dothideomycetes incertae sedis</taxon>
        <taxon>Zopfiaceae</taxon>
        <taxon>Zopfia</taxon>
    </lineage>
</organism>
<dbReference type="OrthoDB" id="5275938at2759"/>
<accession>A0A6A6DAL5</accession>
<dbReference type="EMBL" id="ML994705">
    <property type="protein sequence ID" value="KAF2176594.1"/>
    <property type="molecule type" value="Genomic_DNA"/>
</dbReference>
<name>A0A6A6DAL5_9PEZI</name>
<keyword evidence="2" id="KW-1185">Reference proteome</keyword>
<evidence type="ECO:0000313" key="1">
    <source>
        <dbReference type="EMBL" id="KAF2176594.1"/>
    </source>
</evidence>
<evidence type="ECO:0000313" key="2">
    <source>
        <dbReference type="Proteomes" id="UP000800200"/>
    </source>
</evidence>